<organism evidence="2">
    <name type="scientific">Zooxanthella nutricula</name>
    <dbReference type="NCBI Taxonomy" id="1333877"/>
    <lineage>
        <taxon>Eukaryota</taxon>
        <taxon>Sar</taxon>
        <taxon>Alveolata</taxon>
        <taxon>Dinophyceae</taxon>
        <taxon>Peridiniales</taxon>
        <taxon>Peridiniales incertae sedis</taxon>
        <taxon>Zooxanthella</taxon>
    </lineage>
</organism>
<protein>
    <recommendedName>
        <fullName evidence="3">Sulfotransferase domain-containing protein</fullName>
    </recommendedName>
</protein>
<dbReference type="PROSITE" id="PS51257">
    <property type="entry name" value="PROKAR_LIPOPROTEIN"/>
    <property type="match status" value="1"/>
</dbReference>
<sequence length="382" mass="42626">MSMRLVIASLIAVLACRSCGASEALPTCGRGDGRSRLVLHVGPHKTGTSSLQVFMTSHSEQLQAKLGLKVLAGWDPKAGCAAKVMWCDSPLPVQDTARPGYSQKLRGLPMEMPECAVGHEKIMPELMATMREPGSIGLLSAEALSRCTAAKFAEIRRMGEELGFEVSVVLLHRDEASWYQSQWSELNKRKLCPDPFHLLAPFWDVHNDLLDRVYSAFHPSCVRLTSYDWLREQQMPIEVYVICNATLQLQGEPWQLCDRTVGDTVRQQPHTNIAHPPLLFDVVRLAYAQHQVLQSLNLCGGSAPKLRSPLEIAPGEFSDLMDKLPKRHVAWGNVFRASTERWFNRTNAQRPTAGHTKGIFLVDEAALTQKHMAAIRENVLRC</sequence>
<dbReference type="EMBL" id="HBGW01089427">
    <property type="protein sequence ID" value="CAD9638919.1"/>
    <property type="molecule type" value="Transcribed_RNA"/>
</dbReference>
<dbReference type="InterPro" id="IPR027417">
    <property type="entry name" value="P-loop_NTPase"/>
</dbReference>
<dbReference type="AlphaFoldDB" id="A0A6U9R651"/>
<evidence type="ECO:0000313" key="2">
    <source>
        <dbReference type="EMBL" id="CAD9638919.1"/>
    </source>
</evidence>
<evidence type="ECO:0000256" key="1">
    <source>
        <dbReference type="SAM" id="SignalP"/>
    </source>
</evidence>
<dbReference type="SUPFAM" id="SSF52540">
    <property type="entry name" value="P-loop containing nucleoside triphosphate hydrolases"/>
    <property type="match status" value="1"/>
</dbReference>
<evidence type="ECO:0008006" key="3">
    <source>
        <dbReference type="Google" id="ProtNLM"/>
    </source>
</evidence>
<reference evidence="2" key="1">
    <citation type="submission" date="2021-01" db="EMBL/GenBank/DDBJ databases">
        <authorList>
            <person name="Corre E."/>
            <person name="Pelletier E."/>
            <person name="Niang G."/>
            <person name="Scheremetjew M."/>
            <person name="Finn R."/>
            <person name="Kale V."/>
            <person name="Holt S."/>
            <person name="Cochrane G."/>
            <person name="Meng A."/>
            <person name="Brown T."/>
            <person name="Cohen L."/>
        </authorList>
    </citation>
    <scope>NUCLEOTIDE SEQUENCE</scope>
    <source>
        <strain evidence="2">RCC3387</strain>
    </source>
</reference>
<name>A0A6U9R651_9DINO</name>
<feature type="signal peptide" evidence="1">
    <location>
        <begin position="1"/>
        <end position="21"/>
    </location>
</feature>
<gene>
    <name evidence="2" type="ORF">BRAN1462_LOCUS56741</name>
</gene>
<feature type="chain" id="PRO_5030160633" description="Sulfotransferase domain-containing protein" evidence="1">
    <location>
        <begin position="22"/>
        <end position="382"/>
    </location>
</feature>
<keyword evidence="1" id="KW-0732">Signal</keyword>
<proteinExistence type="predicted"/>
<accession>A0A6U9R651</accession>